<dbReference type="EMBL" id="BRXW01000252">
    <property type="protein sequence ID" value="GMI16447.1"/>
    <property type="molecule type" value="Genomic_DNA"/>
</dbReference>
<evidence type="ECO:0000256" key="1">
    <source>
        <dbReference type="SAM" id="Phobius"/>
    </source>
</evidence>
<organism evidence="2 3">
    <name type="scientific">Triparma laevis f. longispina</name>
    <dbReference type="NCBI Taxonomy" id="1714387"/>
    <lineage>
        <taxon>Eukaryota</taxon>
        <taxon>Sar</taxon>
        <taxon>Stramenopiles</taxon>
        <taxon>Ochrophyta</taxon>
        <taxon>Bolidophyceae</taxon>
        <taxon>Parmales</taxon>
        <taxon>Triparmaceae</taxon>
        <taxon>Triparma</taxon>
    </lineage>
</organism>
<protein>
    <submittedName>
        <fullName evidence="2">Uncharacterized protein</fullName>
    </submittedName>
</protein>
<dbReference type="AlphaFoldDB" id="A0A9W7FPF0"/>
<evidence type="ECO:0000313" key="2">
    <source>
        <dbReference type="EMBL" id="GMI16447.1"/>
    </source>
</evidence>
<reference evidence="3" key="1">
    <citation type="journal article" date="2023" name="Commun. Biol.">
        <title>Genome analysis of Parmales, the sister group of diatoms, reveals the evolutionary specialization of diatoms from phago-mixotrophs to photoautotrophs.</title>
        <authorList>
            <person name="Ban H."/>
            <person name="Sato S."/>
            <person name="Yoshikawa S."/>
            <person name="Yamada K."/>
            <person name="Nakamura Y."/>
            <person name="Ichinomiya M."/>
            <person name="Sato N."/>
            <person name="Blanc-Mathieu R."/>
            <person name="Endo H."/>
            <person name="Kuwata A."/>
            <person name="Ogata H."/>
        </authorList>
    </citation>
    <scope>NUCLEOTIDE SEQUENCE [LARGE SCALE GENOMIC DNA]</scope>
    <source>
        <strain evidence="3">NIES 3700</strain>
    </source>
</reference>
<feature type="transmembrane region" description="Helical" evidence="1">
    <location>
        <begin position="74"/>
        <end position="94"/>
    </location>
</feature>
<keyword evidence="1" id="KW-0812">Transmembrane</keyword>
<dbReference type="OrthoDB" id="207093at2759"/>
<keyword evidence="1" id="KW-0472">Membrane</keyword>
<gene>
    <name evidence="2" type="ORF">TrLO_g9267</name>
</gene>
<comment type="caution">
    <text evidence="2">The sequence shown here is derived from an EMBL/GenBank/DDBJ whole genome shotgun (WGS) entry which is preliminary data.</text>
</comment>
<name>A0A9W7FPF0_9STRA</name>
<accession>A0A9W7FPF0</accession>
<evidence type="ECO:0000313" key="3">
    <source>
        <dbReference type="Proteomes" id="UP001165122"/>
    </source>
</evidence>
<proteinExistence type="predicted"/>
<dbReference type="Proteomes" id="UP001165122">
    <property type="component" value="Unassembled WGS sequence"/>
</dbReference>
<sequence>MGNSIQSSSSQISKHEQETQAQIIKKYEEIVSNMNAKDYEKRNELEPNCLALSSYWIQMIVCFAESPIHIIYHLIVYAILCTIYTIILIILAMIDAIFHTCKSIAACVKTTNQKCKKCCKRDDGLEGSEMVVQSKQQPQAESQQPPQYISSASTTEMATLAPGTNHFAVFMAPLTCFRAFFICLGRSLAHHYFFLNQYWVNMSYTIQVILCPCSIQRSNYLYDDHFIPLKRPPRPVFMRVRVSGGGGGLGDCCDCFCDCTNCTHQCELACTRACDRMADAMVPVGSARQFPQRLTRSMYLGFSIFHPCHPSLVCGPMCDCCRKCYDDYDARGTLWEKERDEKQATLTTEFFRLEYGGFESFDAIVKDIRRRAIEEDTKRNELKSIDKAEMMERGDREVLDANLIENQDEAGMLRRGWRGALGLTYGAINLGVDVTLAPARLTVRGVNYVLGGGGGGGQANKKNLGYDADDFHDTEEGWEKIVVDSTISVRALKLVREGSGGKKRELEEKIEESI</sequence>
<keyword evidence="1" id="KW-1133">Transmembrane helix</keyword>
<keyword evidence="3" id="KW-1185">Reference proteome</keyword>